<feature type="domain" description="Mycothiol-dependent maleylpyruvate isomerase metal-binding" evidence="1">
    <location>
        <begin position="5"/>
        <end position="154"/>
    </location>
</feature>
<dbReference type="EMBL" id="CP009111">
    <property type="protein sequence ID" value="ANS26284.1"/>
    <property type="molecule type" value="Genomic_DNA"/>
</dbReference>
<organism evidence="2 3">
    <name type="scientific">Rhodococcus opacus</name>
    <name type="common">Nocardia opaca</name>
    <dbReference type="NCBI Taxonomy" id="37919"/>
    <lineage>
        <taxon>Bacteria</taxon>
        <taxon>Bacillati</taxon>
        <taxon>Actinomycetota</taxon>
        <taxon>Actinomycetes</taxon>
        <taxon>Mycobacteriales</taxon>
        <taxon>Nocardiaceae</taxon>
        <taxon>Rhodococcus</taxon>
    </lineage>
</organism>
<dbReference type="InterPro" id="IPR034660">
    <property type="entry name" value="DinB/YfiT-like"/>
</dbReference>
<evidence type="ECO:0000313" key="2">
    <source>
        <dbReference type="EMBL" id="ANS26284.1"/>
    </source>
</evidence>
<dbReference type="GO" id="GO:0046872">
    <property type="term" value="F:metal ion binding"/>
    <property type="evidence" value="ECO:0007669"/>
    <property type="project" value="InterPro"/>
</dbReference>
<accession>A0A1B1K0Y3</accession>
<gene>
    <name evidence="2" type="ORF">R1CP_07815</name>
</gene>
<name>A0A1B1K0Y3_RHOOP</name>
<sequence length="236" mass="26353">MRLAATECDRFAELLESLTPEQWSRQTDCPAWDVRQLACHVLGMAAYASSIREGRRQQRLAHKALATHGGGEFIDQLTDLQVRERAALTPAQITRQFHAIGRSAAKGRRRTPAIIRRHRMPEPQTIAGISEWWTIGFVTDVILTRDVWMHRVDLSRAIGRPLRLSAEHDGELIADVAREWAGRHGQPFRLHLTGPVGGTWSSGTDGETLELDALEFCRILSGREPGNGLLATPVPF</sequence>
<reference evidence="2 3" key="1">
    <citation type="submission" date="2014-07" db="EMBL/GenBank/DDBJ databases">
        <authorList>
            <person name="Zhang J.E."/>
            <person name="Yang H."/>
            <person name="Guo J."/>
            <person name="Deng Z."/>
            <person name="Luo H."/>
            <person name="Luo M."/>
            <person name="Zhao B."/>
        </authorList>
    </citation>
    <scope>NUCLEOTIDE SEQUENCE [LARGE SCALE GENOMIC DNA]</scope>
    <source>
        <strain evidence="2 3">1CP</strain>
    </source>
</reference>
<protein>
    <recommendedName>
        <fullName evidence="1">Mycothiol-dependent maleylpyruvate isomerase metal-binding domain-containing protein</fullName>
    </recommendedName>
</protein>
<dbReference type="NCBIfam" id="TIGR03083">
    <property type="entry name" value="maleylpyruvate isomerase family mycothiol-dependent enzyme"/>
    <property type="match status" value="1"/>
</dbReference>
<dbReference type="InterPro" id="IPR017517">
    <property type="entry name" value="Maleyloyr_isom"/>
</dbReference>
<dbReference type="AlphaFoldDB" id="A0A1B1K0Y3"/>
<evidence type="ECO:0000259" key="1">
    <source>
        <dbReference type="Pfam" id="PF11716"/>
    </source>
</evidence>
<evidence type="ECO:0000313" key="3">
    <source>
        <dbReference type="Proteomes" id="UP000186108"/>
    </source>
</evidence>
<dbReference type="Proteomes" id="UP000186108">
    <property type="component" value="Chromosome"/>
</dbReference>
<dbReference type="SUPFAM" id="SSF109854">
    <property type="entry name" value="DinB/YfiT-like putative metalloenzymes"/>
    <property type="match status" value="1"/>
</dbReference>
<dbReference type="Gene3D" id="1.20.120.450">
    <property type="entry name" value="dinb family like domain"/>
    <property type="match status" value="1"/>
</dbReference>
<dbReference type="InterPro" id="IPR024344">
    <property type="entry name" value="MDMPI_metal-binding"/>
</dbReference>
<dbReference type="Pfam" id="PF11716">
    <property type="entry name" value="MDMPI_N"/>
    <property type="match status" value="1"/>
</dbReference>
<dbReference type="PATRIC" id="fig|37919.13.peg.1598"/>
<proteinExistence type="predicted"/>